<reference evidence="7 8" key="1">
    <citation type="submission" date="2019-04" db="EMBL/GenBank/DDBJ databases">
        <title>Phreatobacter aquaticus sp. nov.</title>
        <authorList>
            <person name="Choi A."/>
            <person name="Baek K."/>
        </authorList>
    </citation>
    <scope>NUCLEOTIDE SEQUENCE [LARGE SCALE GENOMIC DNA]</scope>
    <source>
        <strain evidence="7 8">NMCR1094</strain>
    </source>
</reference>
<feature type="transmembrane region" description="Helical" evidence="6">
    <location>
        <begin position="123"/>
        <end position="143"/>
    </location>
</feature>
<evidence type="ECO:0000256" key="4">
    <source>
        <dbReference type="ARBA" id="ARBA00022989"/>
    </source>
</evidence>
<evidence type="ECO:0000256" key="5">
    <source>
        <dbReference type="ARBA" id="ARBA00023136"/>
    </source>
</evidence>
<dbReference type="KEGG" id="paqt:E8L99_05795"/>
<dbReference type="Proteomes" id="UP000298588">
    <property type="component" value="Chromosome"/>
</dbReference>
<dbReference type="EMBL" id="CP039865">
    <property type="protein sequence ID" value="QCK85322.1"/>
    <property type="molecule type" value="Genomic_DNA"/>
</dbReference>
<feature type="transmembrane region" description="Helical" evidence="6">
    <location>
        <begin position="6"/>
        <end position="28"/>
    </location>
</feature>
<dbReference type="PANTHER" id="PTHR30086">
    <property type="entry name" value="ARGININE EXPORTER PROTEIN ARGO"/>
    <property type="match status" value="1"/>
</dbReference>
<dbReference type="GO" id="GO:0015171">
    <property type="term" value="F:amino acid transmembrane transporter activity"/>
    <property type="evidence" value="ECO:0007669"/>
    <property type="project" value="TreeGrafter"/>
</dbReference>
<keyword evidence="2" id="KW-1003">Cell membrane</keyword>
<dbReference type="AlphaFoldDB" id="A0A4D7QM67"/>
<dbReference type="OrthoDB" id="9804822at2"/>
<evidence type="ECO:0000256" key="3">
    <source>
        <dbReference type="ARBA" id="ARBA00022692"/>
    </source>
</evidence>
<evidence type="ECO:0000256" key="6">
    <source>
        <dbReference type="SAM" id="Phobius"/>
    </source>
</evidence>
<dbReference type="InterPro" id="IPR001123">
    <property type="entry name" value="LeuE-type"/>
</dbReference>
<evidence type="ECO:0000256" key="1">
    <source>
        <dbReference type="ARBA" id="ARBA00004651"/>
    </source>
</evidence>
<keyword evidence="5 6" id="KW-0472">Membrane</keyword>
<comment type="subcellular location">
    <subcellularLocation>
        <location evidence="1">Cell membrane</location>
        <topology evidence="1">Multi-pass membrane protein</topology>
    </subcellularLocation>
</comment>
<dbReference type="PANTHER" id="PTHR30086:SF20">
    <property type="entry name" value="ARGININE EXPORTER PROTEIN ARGO-RELATED"/>
    <property type="match status" value="1"/>
</dbReference>
<evidence type="ECO:0000313" key="7">
    <source>
        <dbReference type="EMBL" id="QCK85322.1"/>
    </source>
</evidence>
<keyword evidence="4 6" id="KW-1133">Transmembrane helix</keyword>
<keyword evidence="3 6" id="KW-0812">Transmembrane</keyword>
<feature type="transmembrane region" description="Helical" evidence="6">
    <location>
        <begin position="40"/>
        <end position="65"/>
    </location>
</feature>
<feature type="transmembrane region" description="Helical" evidence="6">
    <location>
        <begin position="149"/>
        <end position="172"/>
    </location>
</feature>
<evidence type="ECO:0000313" key="8">
    <source>
        <dbReference type="Proteomes" id="UP000298588"/>
    </source>
</evidence>
<accession>A0A4D7QM67</accession>
<dbReference type="Pfam" id="PF01810">
    <property type="entry name" value="LysE"/>
    <property type="match status" value="1"/>
</dbReference>
<dbReference type="GO" id="GO:0005886">
    <property type="term" value="C:plasma membrane"/>
    <property type="evidence" value="ECO:0007669"/>
    <property type="project" value="UniProtKB-SubCell"/>
</dbReference>
<organism evidence="7 8">
    <name type="scientific">Phreatobacter aquaticus</name>
    <dbReference type="NCBI Taxonomy" id="2570229"/>
    <lineage>
        <taxon>Bacteria</taxon>
        <taxon>Pseudomonadati</taxon>
        <taxon>Pseudomonadota</taxon>
        <taxon>Alphaproteobacteria</taxon>
        <taxon>Hyphomicrobiales</taxon>
        <taxon>Phreatobacteraceae</taxon>
        <taxon>Phreatobacter</taxon>
    </lineage>
</organism>
<dbReference type="RefSeq" id="WP_137098656.1">
    <property type="nucleotide sequence ID" value="NZ_CP039865.1"/>
</dbReference>
<protein>
    <submittedName>
        <fullName evidence="7">LysE family translocator</fullName>
    </submittedName>
</protein>
<gene>
    <name evidence="7" type="ORF">E8L99_05795</name>
</gene>
<keyword evidence="8" id="KW-1185">Reference proteome</keyword>
<feature type="transmembrane region" description="Helical" evidence="6">
    <location>
        <begin position="184"/>
        <end position="205"/>
    </location>
</feature>
<evidence type="ECO:0000256" key="2">
    <source>
        <dbReference type="ARBA" id="ARBA00022475"/>
    </source>
</evidence>
<feature type="transmembrane region" description="Helical" evidence="6">
    <location>
        <begin position="71"/>
        <end position="89"/>
    </location>
</feature>
<name>A0A4D7QM67_9HYPH</name>
<proteinExistence type="predicted"/>
<sequence>MNPADTLLALAGLWLIAVLTPGPNMILFTAVGLSSPTRSMVASAIAILLGTLCWGFAGLFGLFWLFELFPAAALAVKLVGGAYLAWMGLKIMRQNISPPAETRRVEAEALGPRRAFFTGLATALGNPKSLVFVSSLFAVTHLAEQPLAIGLAGVGIMVAMSTLYYGVFGLALRKLPIARSPGPVGRALGIGTGAIMVAYGGKMIWER</sequence>